<evidence type="ECO:0000259" key="3">
    <source>
        <dbReference type="Pfam" id="PF01557"/>
    </source>
</evidence>
<evidence type="ECO:0000313" key="4">
    <source>
        <dbReference type="EMBL" id="AKA21762.1"/>
    </source>
</evidence>
<keyword evidence="2" id="KW-0479">Metal-binding</keyword>
<comment type="similarity">
    <text evidence="1">Belongs to the hydratase/decarboxylase family.</text>
</comment>
<dbReference type="InterPro" id="IPR011234">
    <property type="entry name" value="Fumarylacetoacetase-like_C"/>
</dbReference>
<dbReference type="PATRIC" id="fig|587753.10.peg.306"/>
<dbReference type="OrthoDB" id="9805307at2"/>
<dbReference type="RefSeq" id="WP_045880691.1">
    <property type="nucleotide sequence ID" value="NZ_CP011110.1"/>
</dbReference>
<dbReference type="PANTHER" id="PTHR11820">
    <property type="entry name" value="ACYLPYRUVASE"/>
    <property type="match status" value="1"/>
</dbReference>
<feature type="domain" description="Fumarylacetoacetase-like C-terminal" evidence="3">
    <location>
        <begin position="19"/>
        <end position="221"/>
    </location>
</feature>
<evidence type="ECO:0000256" key="2">
    <source>
        <dbReference type="ARBA" id="ARBA00022723"/>
    </source>
</evidence>
<dbReference type="Gene3D" id="3.90.850.10">
    <property type="entry name" value="Fumarylacetoacetase-like, C-terminal domain"/>
    <property type="match status" value="1"/>
</dbReference>
<protein>
    <submittedName>
        <fullName evidence="4">FAH family protein</fullName>
    </submittedName>
</protein>
<dbReference type="SUPFAM" id="SSF56529">
    <property type="entry name" value="FAH"/>
    <property type="match status" value="1"/>
</dbReference>
<name>A0A0D5XSQ9_9PSED</name>
<dbReference type="Pfam" id="PF01557">
    <property type="entry name" value="FAA_hydrolase"/>
    <property type="match status" value="1"/>
</dbReference>
<dbReference type="NCBIfam" id="NF007967">
    <property type="entry name" value="PRK10691.1"/>
    <property type="match status" value="1"/>
</dbReference>
<dbReference type="KEGG" id="pcz:PCL1606_03070"/>
<proteinExistence type="inferred from homology"/>
<dbReference type="Proteomes" id="UP000032748">
    <property type="component" value="Chromosome"/>
</dbReference>
<reference evidence="4 5" key="1">
    <citation type="journal article" date="2015" name="Mol. Plant Microbe Interact.">
        <title>Comparative Genomic Analysis of Pseudomonas chlororaphis PCL1606 Reveals New Insight into Antifungal Compounds Involved in Biocontrol.</title>
        <authorList>
            <person name="Calderon C.E."/>
            <person name="Ramos C."/>
            <person name="de Vicente A."/>
            <person name="Cazorla F.M."/>
        </authorList>
    </citation>
    <scope>NUCLEOTIDE SEQUENCE [LARGE SCALE GENOMIC DNA]</scope>
    <source>
        <strain evidence="4 5">PCL1606</strain>
    </source>
</reference>
<accession>A0A0D5XSQ9</accession>
<gene>
    <name evidence="4" type="ORF">PCL1606_03070</name>
</gene>
<dbReference type="PANTHER" id="PTHR11820:SF7">
    <property type="entry name" value="ACYLPYRUVASE FAHD1, MITOCHONDRIAL"/>
    <property type="match status" value="1"/>
</dbReference>
<organism evidence="4 5">
    <name type="scientific">Pseudomonas chlororaphis</name>
    <dbReference type="NCBI Taxonomy" id="587753"/>
    <lineage>
        <taxon>Bacteria</taxon>
        <taxon>Pseudomonadati</taxon>
        <taxon>Pseudomonadota</taxon>
        <taxon>Gammaproteobacteria</taxon>
        <taxon>Pseudomonadales</taxon>
        <taxon>Pseudomonadaceae</taxon>
        <taxon>Pseudomonas</taxon>
    </lineage>
</organism>
<dbReference type="GO" id="GO:0046872">
    <property type="term" value="F:metal ion binding"/>
    <property type="evidence" value="ECO:0007669"/>
    <property type="project" value="UniProtKB-KW"/>
</dbReference>
<dbReference type="EMBL" id="CP011110">
    <property type="protein sequence ID" value="AKA21762.1"/>
    <property type="molecule type" value="Genomic_DNA"/>
</dbReference>
<dbReference type="AlphaFoldDB" id="A0A0D5XSQ9"/>
<evidence type="ECO:0000313" key="5">
    <source>
        <dbReference type="Proteomes" id="UP000032748"/>
    </source>
</evidence>
<evidence type="ECO:0000256" key="1">
    <source>
        <dbReference type="ARBA" id="ARBA00010715"/>
    </source>
</evidence>
<sequence>MNYQHQYVDGTRIHFPVGKIVCIGRNYAEHARELDNPVPSEPLLFIKPGSCVVPLEGGFAIPTERGSVHYEAEIAVLIGKPLSTRPSREEVLDAISGFAPALDLTLRDKQAELKAKGLPWEISKCFDGACVLAPFVVGSTFPDLADIGIRLTINGEVRQDGNSSIMLNPIVPMIQYMAGCFSLQAGDVILTGTPVGVGPLNVGDELVLELPGVSRFESRVR</sequence>
<dbReference type="GO" id="GO:0018773">
    <property type="term" value="F:acetylpyruvate hydrolase activity"/>
    <property type="evidence" value="ECO:0007669"/>
    <property type="project" value="TreeGrafter"/>
</dbReference>
<dbReference type="InterPro" id="IPR036663">
    <property type="entry name" value="Fumarylacetoacetase_C_sf"/>
</dbReference>